<sequence>MEKWRGYAIGLLCALLFANWVAWGYVAAGSGLRVTFFDVGQGDAIFVETPQAHQILIDGGPSSVVSEKLGKAMPFWDQTIDLMVLTHPEADHISGLVDVLKRYAVKNVLWTGVEKDTNIFAAWERALLAEDARVILARAPQKLVWSQNSANAFLEILYPDASAIASARAVNNTSIISRLVFGGRSFLFTGDIEKTIEQKLLEEKDNLRADVLKVPHHGSKTSSSESFLAALSPRIAVIQVGAKNRYGHPAQEVLERFAAFGIPVLRSDLNGDILITSDGTAMRIW</sequence>
<evidence type="ECO:0000313" key="2">
    <source>
        <dbReference type="EMBL" id="OHA64711.1"/>
    </source>
</evidence>
<evidence type="ECO:0000259" key="1">
    <source>
        <dbReference type="SMART" id="SM00849"/>
    </source>
</evidence>
<accession>A0A1G2QXZ8</accession>
<dbReference type="SMART" id="SM00849">
    <property type="entry name" value="Lactamase_B"/>
    <property type="match status" value="1"/>
</dbReference>
<evidence type="ECO:0000313" key="3">
    <source>
        <dbReference type="Proteomes" id="UP000178170"/>
    </source>
</evidence>
<dbReference type="Gene3D" id="3.60.15.10">
    <property type="entry name" value="Ribonuclease Z/Hydroxyacylglutathione hydrolase-like"/>
    <property type="match status" value="1"/>
</dbReference>
<dbReference type="InterPro" id="IPR035681">
    <property type="entry name" value="ComA-like_MBL"/>
</dbReference>
<gene>
    <name evidence="2" type="ORF">A2843_00315</name>
</gene>
<protein>
    <recommendedName>
        <fullName evidence="1">Metallo-beta-lactamase domain-containing protein</fullName>
    </recommendedName>
</protein>
<dbReference type="AlphaFoldDB" id="A0A1G2QXZ8"/>
<proteinExistence type="predicted"/>
<dbReference type="SUPFAM" id="SSF56281">
    <property type="entry name" value="Metallo-hydrolase/oxidoreductase"/>
    <property type="match status" value="1"/>
</dbReference>
<dbReference type="InterPro" id="IPR001279">
    <property type="entry name" value="Metallo-B-lactamas"/>
</dbReference>
<name>A0A1G2QXZ8_9BACT</name>
<feature type="domain" description="Metallo-beta-lactamase" evidence="1">
    <location>
        <begin position="41"/>
        <end position="243"/>
    </location>
</feature>
<reference evidence="2 3" key="1">
    <citation type="journal article" date="2016" name="Nat. Commun.">
        <title>Thousands of microbial genomes shed light on interconnected biogeochemical processes in an aquifer system.</title>
        <authorList>
            <person name="Anantharaman K."/>
            <person name="Brown C.T."/>
            <person name="Hug L.A."/>
            <person name="Sharon I."/>
            <person name="Castelle C.J."/>
            <person name="Probst A.J."/>
            <person name="Thomas B.C."/>
            <person name="Singh A."/>
            <person name="Wilkins M.J."/>
            <person name="Karaoz U."/>
            <person name="Brodie E.L."/>
            <person name="Williams K.H."/>
            <person name="Hubbard S.S."/>
            <person name="Banfield J.F."/>
        </authorList>
    </citation>
    <scope>NUCLEOTIDE SEQUENCE [LARGE SCALE GENOMIC DNA]</scope>
</reference>
<organism evidence="2 3">
    <name type="scientific">Candidatus Wildermuthbacteria bacterium RIFCSPHIGHO2_01_FULL_48_27b</name>
    <dbReference type="NCBI Taxonomy" id="1802447"/>
    <lineage>
        <taxon>Bacteria</taxon>
        <taxon>Candidatus Wildermuthiibacteriota</taxon>
    </lineage>
</organism>
<dbReference type="PANTHER" id="PTHR30619">
    <property type="entry name" value="DNA INTERNALIZATION/COMPETENCE PROTEIN COMEC/REC2"/>
    <property type="match status" value="1"/>
</dbReference>
<comment type="caution">
    <text evidence="2">The sequence shown here is derived from an EMBL/GenBank/DDBJ whole genome shotgun (WGS) entry which is preliminary data.</text>
</comment>
<dbReference type="Pfam" id="PF00753">
    <property type="entry name" value="Lactamase_B"/>
    <property type="match status" value="2"/>
</dbReference>
<dbReference type="InterPro" id="IPR052159">
    <property type="entry name" value="Competence_DNA_uptake"/>
</dbReference>
<dbReference type="Proteomes" id="UP000178170">
    <property type="component" value="Unassembled WGS sequence"/>
</dbReference>
<dbReference type="CDD" id="cd07731">
    <property type="entry name" value="ComA-like_MBL-fold"/>
    <property type="match status" value="1"/>
</dbReference>
<dbReference type="InterPro" id="IPR036866">
    <property type="entry name" value="RibonucZ/Hydroxyglut_hydro"/>
</dbReference>
<dbReference type="EMBL" id="MHTS01000009">
    <property type="protein sequence ID" value="OHA64711.1"/>
    <property type="molecule type" value="Genomic_DNA"/>
</dbReference>
<dbReference type="PANTHER" id="PTHR30619:SF1">
    <property type="entry name" value="RECOMBINATION PROTEIN 2"/>
    <property type="match status" value="1"/>
</dbReference>